<keyword evidence="2" id="KW-1185">Reference proteome</keyword>
<accession>A0AAJ0M530</accession>
<gene>
    <name evidence="1" type="ORF">B0T15DRAFT_131723</name>
</gene>
<evidence type="ECO:0000313" key="2">
    <source>
        <dbReference type="Proteomes" id="UP001273166"/>
    </source>
</evidence>
<reference evidence="1" key="2">
    <citation type="submission" date="2023-06" db="EMBL/GenBank/DDBJ databases">
        <authorList>
            <consortium name="Lawrence Berkeley National Laboratory"/>
            <person name="Mondo S.J."/>
            <person name="Hensen N."/>
            <person name="Bonometti L."/>
            <person name="Westerberg I."/>
            <person name="Brannstrom I.O."/>
            <person name="Guillou S."/>
            <person name="Cros-Aarteil S."/>
            <person name="Calhoun S."/>
            <person name="Haridas S."/>
            <person name="Kuo A."/>
            <person name="Pangilinan J."/>
            <person name="Riley R."/>
            <person name="Labutti K."/>
            <person name="Andreopoulos B."/>
            <person name="Lipzen A."/>
            <person name="Chen C."/>
            <person name="Yanf M."/>
            <person name="Daum C."/>
            <person name="Ng V."/>
            <person name="Clum A."/>
            <person name="Steindorff A."/>
            <person name="Ohm R."/>
            <person name="Martin F."/>
            <person name="Silar P."/>
            <person name="Natvig D."/>
            <person name="Lalanne C."/>
            <person name="Gautier V."/>
            <person name="Ament-Velasquez S.L."/>
            <person name="Kruys A."/>
            <person name="Hutchinson M.I."/>
            <person name="Powell A.J."/>
            <person name="Barry K."/>
            <person name="Miller A.N."/>
            <person name="Grigoriev I.V."/>
            <person name="Debuchy R."/>
            <person name="Gladieux P."/>
            <person name="Thoren M.H."/>
            <person name="Johannesson H."/>
        </authorList>
    </citation>
    <scope>NUCLEOTIDE SEQUENCE</scope>
    <source>
        <strain evidence="1">CBS 333.67</strain>
    </source>
</reference>
<evidence type="ECO:0000313" key="1">
    <source>
        <dbReference type="EMBL" id="KAK3309154.1"/>
    </source>
</evidence>
<dbReference type="Proteomes" id="UP001273166">
    <property type="component" value="Unassembled WGS sequence"/>
</dbReference>
<dbReference type="EMBL" id="JAUDZG010000002">
    <property type="protein sequence ID" value="KAK3309154.1"/>
    <property type="molecule type" value="Genomic_DNA"/>
</dbReference>
<dbReference type="GeneID" id="87880580"/>
<organism evidence="1 2">
    <name type="scientific">Chaetomium strumarium</name>
    <dbReference type="NCBI Taxonomy" id="1170767"/>
    <lineage>
        <taxon>Eukaryota</taxon>
        <taxon>Fungi</taxon>
        <taxon>Dikarya</taxon>
        <taxon>Ascomycota</taxon>
        <taxon>Pezizomycotina</taxon>
        <taxon>Sordariomycetes</taxon>
        <taxon>Sordariomycetidae</taxon>
        <taxon>Sordariales</taxon>
        <taxon>Chaetomiaceae</taxon>
        <taxon>Chaetomium</taxon>
    </lineage>
</organism>
<sequence>MPTLFPTLSYDMHGTMSALSKRPYIKRRQLSILMIAHSINPKNTHELPRFANPTDITPLVTLPREWRMANGRRKPVGPCKGQLLYATTDMPPPDCGHVPPGIWLRSRSDAFASGRWDAAYIMDGTRTVGNGETKCSTAGLDVPFYRCFISLVRCLAGGSASGSAIGGSSGTKHVIQHRDSPVTSNLQTGADGVAGAGSTSRPWVAIRIGHIDALNRWDDTVRVATALHLLQRIY</sequence>
<name>A0AAJ0M530_9PEZI</name>
<reference evidence="1" key="1">
    <citation type="journal article" date="2023" name="Mol. Phylogenet. Evol.">
        <title>Genome-scale phylogeny and comparative genomics of the fungal order Sordariales.</title>
        <authorList>
            <person name="Hensen N."/>
            <person name="Bonometti L."/>
            <person name="Westerberg I."/>
            <person name="Brannstrom I.O."/>
            <person name="Guillou S."/>
            <person name="Cros-Aarteil S."/>
            <person name="Calhoun S."/>
            <person name="Haridas S."/>
            <person name="Kuo A."/>
            <person name="Mondo S."/>
            <person name="Pangilinan J."/>
            <person name="Riley R."/>
            <person name="LaButti K."/>
            <person name="Andreopoulos B."/>
            <person name="Lipzen A."/>
            <person name="Chen C."/>
            <person name="Yan M."/>
            <person name="Daum C."/>
            <person name="Ng V."/>
            <person name="Clum A."/>
            <person name="Steindorff A."/>
            <person name="Ohm R.A."/>
            <person name="Martin F."/>
            <person name="Silar P."/>
            <person name="Natvig D.O."/>
            <person name="Lalanne C."/>
            <person name="Gautier V."/>
            <person name="Ament-Velasquez S.L."/>
            <person name="Kruys A."/>
            <person name="Hutchinson M.I."/>
            <person name="Powell A.J."/>
            <person name="Barry K."/>
            <person name="Miller A.N."/>
            <person name="Grigoriev I.V."/>
            <person name="Debuchy R."/>
            <person name="Gladieux P."/>
            <person name="Hiltunen Thoren M."/>
            <person name="Johannesson H."/>
        </authorList>
    </citation>
    <scope>NUCLEOTIDE SEQUENCE</scope>
    <source>
        <strain evidence="1">CBS 333.67</strain>
    </source>
</reference>
<protein>
    <submittedName>
        <fullName evidence="1">Uncharacterized protein</fullName>
    </submittedName>
</protein>
<comment type="caution">
    <text evidence="1">The sequence shown here is derived from an EMBL/GenBank/DDBJ whole genome shotgun (WGS) entry which is preliminary data.</text>
</comment>
<dbReference type="RefSeq" id="XP_062724934.1">
    <property type="nucleotide sequence ID" value="XM_062861751.1"/>
</dbReference>
<proteinExistence type="predicted"/>
<dbReference type="AlphaFoldDB" id="A0AAJ0M530"/>